<dbReference type="Proteomes" id="UP000813462">
    <property type="component" value="Unassembled WGS sequence"/>
</dbReference>
<evidence type="ECO:0000313" key="1">
    <source>
        <dbReference type="EMBL" id="KAH7521220.1"/>
    </source>
</evidence>
<name>A0A978V1I7_ZIZJJ</name>
<gene>
    <name evidence="1" type="ORF">FEM48_Zijuj07G0010100</name>
</gene>
<accession>A0A978V1I7</accession>
<dbReference type="EMBL" id="JAEACU010000007">
    <property type="protein sequence ID" value="KAH7521220.1"/>
    <property type="molecule type" value="Genomic_DNA"/>
</dbReference>
<proteinExistence type="predicted"/>
<dbReference type="AlphaFoldDB" id="A0A978V1I7"/>
<organism evidence="1 2">
    <name type="scientific">Ziziphus jujuba var. spinosa</name>
    <dbReference type="NCBI Taxonomy" id="714518"/>
    <lineage>
        <taxon>Eukaryota</taxon>
        <taxon>Viridiplantae</taxon>
        <taxon>Streptophyta</taxon>
        <taxon>Embryophyta</taxon>
        <taxon>Tracheophyta</taxon>
        <taxon>Spermatophyta</taxon>
        <taxon>Magnoliopsida</taxon>
        <taxon>eudicotyledons</taxon>
        <taxon>Gunneridae</taxon>
        <taxon>Pentapetalae</taxon>
        <taxon>rosids</taxon>
        <taxon>fabids</taxon>
        <taxon>Rosales</taxon>
        <taxon>Rhamnaceae</taxon>
        <taxon>Paliureae</taxon>
        <taxon>Ziziphus</taxon>
    </lineage>
</organism>
<reference evidence="1" key="1">
    <citation type="journal article" date="2021" name="Front. Plant Sci.">
        <title>Chromosome-Scale Genome Assembly for Chinese Sour Jujube and Insights Into Its Genome Evolution and Domestication Signature.</title>
        <authorList>
            <person name="Shen L.-Y."/>
            <person name="Luo H."/>
            <person name="Wang X.-L."/>
            <person name="Wang X.-M."/>
            <person name="Qiu X.-J."/>
            <person name="Liu H."/>
            <person name="Zhou S.-S."/>
            <person name="Jia K.-H."/>
            <person name="Nie S."/>
            <person name="Bao Y.-T."/>
            <person name="Zhang R.-G."/>
            <person name="Yun Q.-Z."/>
            <person name="Chai Y.-H."/>
            <person name="Lu J.-Y."/>
            <person name="Li Y."/>
            <person name="Zhao S.-W."/>
            <person name="Mao J.-F."/>
            <person name="Jia S.-G."/>
            <person name="Mao Y.-M."/>
        </authorList>
    </citation>
    <scope>NUCLEOTIDE SEQUENCE</scope>
    <source>
        <strain evidence="1">AT0</strain>
        <tissue evidence="1">Leaf</tissue>
    </source>
</reference>
<comment type="caution">
    <text evidence="1">The sequence shown here is derived from an EMBL/GenBank/DDBJ whole genome shotgun (WGS) entry which is preliminary data.</text>
</comment>
<sequence length="178" mass="19949">MWRDDGSLFIKLRGIKIGTLISFIVKPRRVGVAEAVPPQGTSNNKKISRETVEYCRRLIKPLALDKWLLQRNKDQTTSSSIKSSHDQVGEKSNRVLEINMGAVRGVLEAMSITINGRKDRKARSCPSSIMSSPLHEGVPSDQYCYYKSYSRENSIQSAIAHCKTSFARTTSSSDDFSF</sequence>
<protein>
    <submittedName>
        <fullName evidence="1">Uncharacterized protein</fullName>
    </submittedName>
</protein>
<evidence type="ECO:0000313" key="2">
    <source>
        <dbReference type="Proteomes" id="UP000813462"/>
    </source>
</evidence>